<protein>
    <submittedName>
        <fullName evidence="8">Uncharacterized protein</fullName>
    </submittedName>
</protein>
<dbReference type="Proteomes" id="UP000007879">
    <property type="component" value="Unassembled WGS sequence"/>
</dbReference>
<evidence type="ECO:0000256" key="2">
    <source>
        <dbReference type="ARBA" id="ARBA00022448"/>
    </source>
</evidence>
<dbReference type="PANTHER" id="PTHR15922">
    <property type="entry name" value="NEUROBLASTOMA-AMPLIFIED SEQUENCE"/>
    <property type="match status" value="1"/>
</dbReference>
<evidence type="ECO:0000259" key="7">
    <source>
        <dbReference type="Pfam" id="PF22913"/>
    </source>
</evidence>
<dbReference type="EnsemblMetazoa" id="Aqu2.1.15559_001">
    <property type="protein sequence ID" value="Aqu2.1.15559_001"/>
    <property type="gene ID" value="Aqu2.1.15559"/>
</dbReference>
<feature type="compositionally biased region" description="Acidic residues" evidence="5">
    <location>
        <begin position="86"/>
        <end position="115"/>
    </location>
</feature>
<dbReference type="GO" id="GO:0070939">
    <property type="term" value="C:Dsl1/NZR complex"/>
    <property type="evidence" value="ECO:0007669"/>
    <property type="project" value="TreeGrafter"/>
</dbReference>
<keyword evidence="3" id="KW-0256">Endoplasmic reticulum</keyword>
<proteinExistence type="predicted"/>
<dbReference type="PANTHER" id="PTHR15922:SF2">
    <property type="entry name" value="NBAS SUBUNIT OF NRZ TETHERING COMPLEX"/>
    <property type="match status" value="1"/>
</dbReference>
<dbReference type="GO" id="GO:0015031">
    <property type="term" value="P:protein transport"/>
    <property type="evidence" value="ECO:0007669"/>
    <property type="project" value="UniProtKB-KW"/>
</dbReference>
<evidence type="ECO:0000256" key="4">
    <source>
        <dbReference type="ARBA" id="ARBA00022927"/>
    </source>
</evidence>
<reference evidence="8" key="2">
    <citation type="submission" date="2017-05" db="UniProtKB">
        <authorList>
            <consortium name="EnsemblMetazoa"/>
        </authorList>
    </citation>
    <scope>IDENTIFICATION</scope>
</reference>
<evidence type="ECO:0000256" key="1">
    <source>
        <dbReference type="ARBA" id="ARBA00004240"/>
    </source>
</evidence>
<feature type="region of interest" description="Disordered" evidence="5">
    <location>
        <begin position="80"/>
        <end position="129"/>
    </location>
</feature>
<dbReference type="InterPro" id="IPR054751">
    <property type="entry name" value="NBAS_C"/>
</dbReference>
<feature type="domain" description="NBAS subunit of NRZ tethering complex C-terminal" evidence="7">
    <location>
        <begin position="1615"/>
        <end position="1732"/>
    </location>
</feature>
<dbReference type="EnsemblMetazoa" id="XM_020003431.1">
    <property type="protein sequence ID" value="XP_019858990.1"/>
    <property type="gene ID" value="LOC105314686"/>
</dbReference>
<keyword evidence="2" id="KW-0813">Transport</keyword>
<dbReference type="eggNOG" id="KOG1797">
    <property type="taxonomic scope" value="Eukaryota"/>
</dbReference>
<feature type="domain" description="Sec39" evidence="6">
    <location>
        <begin position="351"/>
        <end position="630"/>
    </location>
</feature>
<feature type="domain" description="Sec39" evidence="6">
    <location>
        <begin position="662"/>
        <end position="1002"/>
    </location>
</feature>
<reference evidence="9" key="1">
    <citation type="journal article" date="2010" name="Nature">
        <title>The Amphimedon queenslandica genome and the evolution of animal complexity.</title>
        <authorList>
            <person name="Srivastava M."/>
            <person name="Simakov O."/>
            <person name="Chapman J."/>
            <person name="Fahey B."/>
            <person name="Gauthier M.E."/>
            <person name="Mitros T."/>
            <person name="Richards G.S."/>
            <person name="Conaco C."/>
            <person name="Dacre M."/>
            <person name="Hellsten U."/>
            <person name="Larroux C."/>
            <person name="Putnam N.H."/>
            <person name="Stanke M."/>
            <person name="Adamska M."/>
            <person name="Darling A."/>
            <person name="Degnan S.M."/>
            <person name="Oakley T.H."/>
            <person name="Plachetzki D.C."/>
            <person name="Zhai Y."/>
            <person name="Adamski M."/>
            <person name="Calcino A."/>
            <person name="Cummins S.F."/>
            <person name="Goodstein D.M."/>
            <person name="Harris C."/>
            <person name="Jackson D.J."/>
            <person name="Leys S.P."/>
            <person name="Shu S."/>
            <person name="Woodcroft B.J."/>
            <person name="Vervoort M."/>
            <person name="Kosik K.S."/>
            <person name="Manning G."/>
            <person name="Degnan B.M."/>
            <person name="Rokhsar D.S."/>
        </authorList>
    </citation>
    <scope>NUCLEOTIDE SEQUENCE [LARGE SCALE GENOMIC DNA]</scope>
</reference>
<dbReference type="Pfam" id="PF08314">
    <property type="entry name" value="Sec39"/>
    <property type="match status" value="2"/>
</dbReference>
<gene>
    <name evidence="8" type="primary">105314686</name>
</gene>
<evidence type="ECO:0000313" key="9">
    <source>
        <dbReference type="Proteomes" id="UP000007879"/>
    </source>
</evidence>
<evidence type="ECO:0000256" key="5">
    <source>
        <dbReference type="SAM" id="MobiDB-lite"/>
    </source>
</evidence>
<dbReference type="InParanoid" id="A0A1X7TKX9"/>
<dbReference type="GO" id="GO:0000149">
    <property type="term" value="F:SNARE binding"/>
    <property type="evidence" value="ECO:0007669"/>
    <property type="project" value="TreeGrafter"/>
</dbReference>
<dbReference type="KEGG" id="aqu:105314686"/>
<evidence type="ECO:0000259" key="6">
    <source>
        <dbReference type="Pfam" id="PF08314"/>
    </source>
</evidence>
<feature type="compositionally biased region" description="Basic and acidic residues" evidence="5">
    <location>
        <begin position="116"/>
        <end position="129"/>
    </location>
</feature>
<comment type="subcellular location">
    <subcellularLocation>
        <location evidence="1">Endoplasmic reticulum</location>
    </subcellularLocation>
</comment>
<sequence>MFAFNYCNNVIPLEITWWSDESLIIVNSLFKVIVLSIDSIINLLGHSPEPGAAVTHGYGGQLLMLEGEVSTRFSRRPTLLPSLSEYSDEEEPVKETEEEEEEEEKGSDSALDDTLTDDKDKRESSSDVRKRLSSVAKQIMYFLTEREQFRPHKEKQKERSTVYRLVCLKSMPPEECYQRKIENEEYGEALELARQYNLDCDMVYQCQWQLSVPSVASIEDYLSKVSKMSWVLKECLHSVAPDFLTMKELLSYGLHRTSFKELCILRSDQDSSWKGIEEVDDERLKQPLEVIAKWKSLSEDEIFLCQCRETLLKYLDRLNTYEVILGGPAATLDGYDSSVFGEFRNINLIQAAIDFAKDGQWEAVEALFDRHGNVVLPYRLIILSYLPETISFAGDIQYLLPTLNEAGEVIEWEGESLRDQDWVEHQSIRQFYSLGKQTSLDLITSEEMSDLREYIEPITGELLTSWYRRRAIEIEQYTGQVDNALSLIGFAIKNNVKGLEVLEHQLLTLRSLVYHCNVDSHLSLSKLEKMTNLEILHLIMHDVEGDKFIQYFTNHAMPYIDRLMKLGLTTSTNLLEEFMIIVSKNDLRPFANLLKSMREKKSMGVSVSSLSLEARMSLALKCVYTCERTDQLDQVDTIAGHFLSVITSKQLSAKQRELYQQLNDLESFICAIEILASYNVNKSIKYIRDIKDNRNEAEQLFRRIVRVASRRTPPLTERDWRGLQQHLITLKNRVFHCMDTDTCMKIFTESLICSGSMDNISLATEALTVASGSSRLSSSPPPSPSFSHILPYQLSLDVAVKAAQEYFNSAAGPRDPEIELARLCLSLIKEESPSILLERNLIQSLELLEEFNIVMLPIKVRLCENKLDLIKQALDSSPTAYKKYDKLFRLSYLLGVSSERETSLHSMSSWQHMSPGRGHTAIYISLAALLNNDYKSALKMCQLLMNCNFPDAWEITKQLGSMSAYTDLTSRVELLNFSVRHCPVEEIKIILREKRVIEAQLLCIDCHHKHQMMSITSGGGGGGSGGFVRQLVGSSVQVLVSKGTGTVQQLIGQKSSMPSMSGKGHNDILSTAVSQLNELKSSTTDGAKPLPSFRLKYHPFYCDKEITTYSQYQEISGLFDISLNQSLYRVKQILFDISLEEAGEIKEEEEESKREELYQLLFSLSRNFIDCDLHMFTGYLLNLSKCPHKVKDLLSSIPPSFLLYHLSIYYCSLVLYNEATQPHLSSTSHPYHHSPKELINHVTSHVTGSDPSHWPESCRPYIAILKESNSLLYDYTQAKKLQENNIEFDIAKFMKNLLYKKETIISLARQGKEAVFDIALSLSAFHSVDKWELYIRHLDWLLTDSSYLVDEVNKRVGNRQIMNTLMEQPQKTADYLMESTYPALPSTRYSIIHCYFTYLQKCVDGGATVKEDISTHLKLLTRFKTTIREVNYHDLMSGDDPLLVLLPALGDHNIHPIAKLAKSIPLKGKGSLSPKEVYRAYAGKVFWREDTNNSDSYATSNWLSKFDLCRDYIQRLDAEQVQYLMVDMLFTRKSLQLMSLKTRDSLLLRLVEVCTEKKAMEGGGKSDFSFKDLLIELGVCKLHLECVRELFTEAPPKIEKGAWSGIVKKYDLSISETSKVKDLVHEMCLLSLPLDSIELILAQSRPVRPHKLTVKEIVLECLLSLVNIESPVVQKINKILMLVHNHEKGSGQLVKCSELLPVLESSYSIDSERPVPFKCSLLKCINQYVSLSDGDSQLLLFYQTQLVLLGSFEKQISLSDVASIETRRSLVLSLSKSSTSLKQQEILAVLLEQWPDLSCGEEFTECWLTVLGSIASDPDSCHKVVFIRAGLHGMNSQVDKGIFNKLWSIDRSSALMLSLLTRKKSLINIFMHKKLPFDEYEGIINNTVLELILYNGHIGTILNTPIYPELCSYLSSPPIKGRDQLQGVIDVPLLARMVQCKEDELFEILCFHSPSGRVERAVHQLEDEGFHDEAGKLLEMVSQRGTGSGASLMGVTSAFKSLKGFFS</sequence>
<dbReference type="InterPro" id="IPR013244">
    <property type="entry name" value="Sec39_domain"/>
</dbReference>
<dbReference type="OrthoDB" id="19988at2759"/>
<keyword evidence="9" id="KW-1185">Reference proteome</keyword>
<dbReference type="GO" id="GO:0006890">
    <property type="term" value="P:retrograde vesicle-mediated transport, Golgi to endoplasmic reticulum"/>
    <property type="evidence" value="ECO:0007669"/>
    <property type="project" value="InterPro"/>
</dbReference>
<accession>A0A1X7TKX9</accession>
<organism evidence="8">
    <name type="scientific">Amphimedon queenslandica</name>
    <name type="common">Sponge</name>
    <dbReference type="NCBI Taxonomy" id="400682"/>
    <lineage>
        <taxon>Eukaryota</taxon>
        <taxon>Metazoa</taxon>
        <taxon>Porifera</taxon>
        <taxon>Demospongiae</taxon>
        <taxon>Heteroscleromorpha</taxon>
        <taxon>Haplosclerida</taxon>
        <taxon>Niphatidae</taxon>
        <taxon>Amphimedon</taxon>
    </lineage>
</organism>
<evidence type="ECO:0000256" key="3">
    <source>
        <dbReference type="ARBA" id="ARBA00022824"/>
    </source>
</evidence>
<dbReference type="Pfam" id="PF22913">
    <property type="entry name" value="NBAS_11th"/>
    <property type="match status" value="1"/>
</dbReference>
<keyword evidence="4" id="KW-0653">Protein transport</keyword>
<evidence type="ECO:0000313" key="8">
    <source>
        <dbReference type="EnsemblMetazoa" id="Aqu2.1.15559_001"/>
    </source>
</evidence>
<name>A0A1X7TKX9_AMPQE</name>
<dbReference type="STRING" id="400682.A0A1X7TKX9"/>